<dbReference type="InterPro" id="IPR001387">
    <property type="entry name" value="Cro/C1-type_HTH"/>
</dbReference>
<dbReference type="GO" id="GO:0003677">
    <property type="term" value="F:DNA binding"/>
    <property type="evidence" value="ECO:0007669"/>
    <property type="project" value="InterPro"/>
</dbReference>
<dbReference type="SMART" id="SM00530">
    <property type="entry name" value="HTH_XRE"/>
    <property type="match status" value="1"/>
</dbReference>
<evidence type="ECO:0000313" key="2">
    <source>
        <dbReference type="EMBL" id="MBO8429981.1"/>
    </source>
</evidence>
<gene>
    <name evidence="2" type="ORF">IAC76_01205</name>
</gene>
<comment type="caution">
    <text evidence="2">The sequence shown here is derived from an EMBL/GenBank/DDBJ whole genome shotgun (WGS) entry which is preliminary data.</text>
</comment>
<reference evidence="2" key="1">
    <citation type="submission" date="2020-10" db="EMBL/GenBank/DDBJ databases">
        <authorList>
            <person name="Gilroy R."/>
        </authorList>
    </citation>
    <scope>NUCLEOTIDE SEQUENCE</scope>
    <source>
        <strain evidence="2">10192</strain>
    </source>
</reference>
<accession>A0A9D9GYQ1</accession>
<protein>
    <submittedName>
        <fullName evidence="2">Helix-turn-helix transcriptional regulator</fullName>
    </submittedName>
</protein>
<evidence type="ECO:0000313" key="3">
    <source>
        <dbReference type="Proteomes" id="UP000823632"/>
    </source>
</evidence>
<name>A0A9D9GYQ1_9BACT</name>
<dbReference type="PROSITE" id="PS50943">
    <property type="entry name" value="HTH_CROC1"/>
    <property type="match status" value="1"/>
</dbReference>
<sequence length="91" mass="10763">MKEREKLYCKYVGQAIRAIREENSGKSGLMFSYENDIPKSTMSRIERGENEAQLVTLKKIAEGFGWKLSELFQHIEEKLPEDFKIFDEEHY</sequence>
<dbReference type="InterPro" id="IPR010982">
    <property type="entry name" value="Lambda_DNA-bd_dom_sf"/>
</dbReference>
<dbReference type="EMBL" id="JADIND010000026">
    <property type="protein sequence ID" value="MBO8429981.1"/>
    <property type="molecule type" value="Genomic_DNA"/>
</dbReference>
<dbReference type="Proteomes" id="UP000823632">
    <property type="component" value="Unassembled WGS sequence"/>
</dbReference>
<dbReference type="AlphaFoldDB" id="A0A9D9GYQ1"/>
<evidence type="ECO:0000259" key="1">
    <source>
        <dbReference type="PROSITE" id="PS50943"/>
    </source>
</evidence>
<dbReference type="SUPFAM" id="SSF47413">
    <property type="entry name" value="lambda repressor-like DNA-binding domains"/>
    <property type="match status" value="1"/>
</dbReference>
<dbReference type="CDD" id="cd00093">
    <property type="entry name" value="HTH_XRE"/>
    <property type="match status" value="1"/>
</dbReference>
<feature type="domain" description="HTH cro/C1-type" evidence="1">
    <location>
        <begin position="36"/>
        <end position="71"/>
    </location>
</feature>
<reference evidence="2" key="2">
    <citation type="journal article" date="2021" name="PeerJ">
        <title>Extensive microbial diversity within the chicken gut microbiome revealed by metagenomics and culture.</title>
        <authorList>
            <person name="Gilroy R."/>
            <person name="Ravi A."/>
            <person name="Getino M."/>
            <person name="Pursley I."/>
            <person name="Horton D.L."/>
            <person name="Alikhan N.F."/>
            <person name="Baker D."/>
            <person name="Gharbi K."/>
            <person name="Hall N."/>
            <person name="Watson M."/>
            <person name="Adriaenssens E.M."/>
            <person name="Foster-Nyarko E."/>
            <person name="Jarju S."/>
            <person name="Secka A."/>
            <person name="Antonio M."/>
            <person name="Oren A."/>
            <person name="Chaudhuri R.R."/>
            <person name="La Ragione R."/>
            <person name="Hildebrand F."/>
            <person name="Pallen M.J."/>
        </authorList>
    </citation>
    <scope>NUCLEOTIDE SEQUENCE</scope>
    <source>
        <strain evidence="2">10192</strain>
    </source>
</reference>
<dbReference type="Gene3D" id="1.10.260.40">
    <property type="entry name" value="lambda repressor-like DNA-binding domains"/>
    <property type="match status" value="1"/>
</dbReference>
<organism evidence="2 3">
    <name type="scientific">Candidatus Scatousia excrementipullorum</name>
    <dbReference type="NCBI Taxonomy" id="2840936"/>
    <lineage>
        <taxon>Bacteria</taxon>
        <taxon>Candidatus Scatousia</taxon>
    </lineage>
</organism>
<proteinExistence type="predicted"/>